<keyword evidence="3" id="KW-1185">Reference proteome</keyword>
<sequence>MLLSIIMPTYNSIRDLPKIRKNLQPFLNQPNIEILLVDDGSVDKTVIALHESFDHAKNVKIQQLSAVKGPSFCRTVALNQAVGKYIYFMDSDDKLLTGFSKRVMPALKKYDADMFLFDYITFMHRITLWPKSRWVKRESVLKSVLRIRNWHASAGFLWNKVFKRQAIAGLKFKDTLFEDLDWCVQAVLKAKRFRYVNACGYHYLYHPNSLFNASARKKAAKLIHDRLTVQNRMIKTIGNHYLQSTKQAIISQMLAKYNLLVIFRMLVFSWVSNSYSKIKFQLFACYRQVDLHPRHLWEMILDRTIHRLMAHSEIT</sequence>
<dbReference type="PANTHER" id="PTHR43685:SF2">
    <property type="entry name" value="GLYCOSYLTRANSFERASE 2-LIKE DOMAIN-CONTAINING PROTEIN"/>
    <property type="match status" value="1"/>
</dbReference>
<dbReference type="EMBL" id="JBHTLH010000014">
    <property type="protein sequence ID" value="MFD1124711.1"/>
    <property type="molecule type" value="Genomic_DNA"/>
</dbReference>
<organism evidence="2 3">
    <name type="scientific">Lentilactobacillus raoultii</name>
    <dbReference type="NCBI Taxonomy" id="1987503"/>
    <lineage>
        <taxon>Bacteria</taxon>
        <taxon>Bacillati</taxon>
        <taxon>Bacillota</taxon>
        <taxon>Bacilli</taxon>
        <taxon>Lactobacillales</taxon>
        <taxon>Lactobacillaceae</taxon>
        <taxon>Lentilactobacillus</taxon>
    </lineage>
</organism>
<evidence type="ECO:0000259" key="1">
    <source>
        <dbReference type="Pfam" id="PF00535"/>
    </source>
</evidence>
<dbReference type="InterPro" id="IPR029044">
    <property type="entry name" value="Nucleotide-diphossugar_trans"/>
</dbReference>
<feature type="domain" description="Glycosyltransferase 2-like" evidence="1">
    <location>
        <begin position="4"/>
        <end position="150"/>
    </location>
</feature>
<dbReference type="Gene3D" id="3.90.550.10">
    <property type="entry name" value="Spore Coat Polysaccharide Biosynthesis Protein SpsA, Chain A"/>
    <property type="match status" value="1"/>
</dbReference>
<proteinExistence type="predicted"/>
<comment type="caution">
    <text evidence="2">The sequence shown here is derived from an EMBL/GenBank/DDBJ whole genome shotgun (WGS) entry which is preliminary data.</text>
</comment>
<dbReference type="CDD" id="cd00761">
    <property type="entry name" value="Glyco_tranf_GTA_type"/>
    <property type="match status" value="1"/>
</dbReference>
<evidence type="ECO:0000313" key="3">
    <source>
        <dbReference type="Proteomes" id="UP001597156"/>
    </source>
</evidence>
<dbReference type="SUPFAM" id="SSF53448">
    <property type="entry name" value="Nucleotide-diphospho-sugar transferases"/>
    <property type="match status" value="1"/>
</dbReference>
<dbReference type="RefSeq" id="WP_121978951.1">
    <property type="nucleotide sequence ID" value="NZ_JBHTLH010000014.1"/>
</dbReference>
<dbReference type="Pfam" id="PF00535">
    <property type="entry name" value="Glycos_transf_2"/>
    <property type="match status" value="1"/>
</dbReference>
<dbReference type="PANTHER" id="PTHR43685">
    <property type="entry name" value="GLYCOSYLTRANSFERASE"/>
    <property type="match status" value="1"/>
</dbReference>
<gene>
    <name evidence="2" type="ORF">ACFQ22_04945</name>
</gene>
<dbReference type="InterPro" id="IPR001173">
    <property type="entry name" value="Glyco_trans_2-like"/>
</dbReference>
<dbReference type="InterPro" id="IPR050834">
    <property type="entry name" value="Glycosyltransf_2"/>
</dbReference>
<dbReference type="Proteomes" id="UP001597156">
    <property type="component" value="Unassembled WGS sequence"/>
</dbReference>
<protein>
    <submittedName>
        <fullName evidence="2">Glycosyltransferase family 2 protein</fullName>
    </submittedName>
</protein>
<accession>A0ABW3PN50</accession>
<reference evidence="3" key="1">
    <citation type="journal article" date="2019" name="Int. J. Syst. Evol. Microbiol.">
        <title>The Global Catalogue of Microorganisms (GCM) 10K type strain sequencing project: providing services to taxonomists for standard genome sequencing and annotation.</title>
        <authorList>
            <consortium name="The Broad Institute Genomics Platform"/>
            <consortium name="The Broad Institute Genome Sequencing Center for Infectious Disease"/>
            <person name="Wu L."/>
            <person name="Ma J."/>
        </authorList>
    </citation>
    <scope>NUCLEOTIDE SEQUENCE [LARGE SCALE GENOMIC DNA]</scope>
    <source>
        <strain evidence="3">CCUG 71848</strain>
    </source>
</reference>
<name>A0ABW3PN50_9LACO</name>
<evidence type="ECO:0000313" key="2">
    <source>
        <dbReference type="EMBL" id="MFD1124711.1"/>
    </source>
</evidence>